<protein>
    <submittedName>
        <fullName evidence="12">Crossover junction endodeoxyribonuclease RuvC</fullName>
        <ecNumber evidence="12">3.1.22.4</ecNumber>
    </submittedName>
</protein>
<dbReference type="GO" id="GO:0006281">
    <property type="term" value="P:DNA repair"/>
    <property type="evidence" value="ECO:0007669"/>
    <property type="project" value="UniProtKB-KW"/>
</dbReference>
<keyword evidence="4" id="KW-0479">Metal-binding</keyword>
<keyword evidence="8" id="KW-0460">Magnesium</keyword>
<evidence type="ECO:0000256" key="2">
    <source>
        <dbReference type="ARBA" id="ARBA00022490"/>
    </source>
</evidence>
<dbReference type="Pfam" id="PF02075">
    <property type="entry name" value="RuvC"/>
    <property type="match status" value="1"/>
</dbReference>
<dbReference type="GO" id="GO:0006310">
    <property type="term" value="P:DNA recombination"/>
    <property type="evidence" value="ECO:0007669"/>
    <property type="project" value="UniProtKB-KW"/>
</dbReference>
<dbReference type="EMBL" id="MT631519">
    <property type="protein sequence ID" value="QNO52693.1"/>
    <property type="molecule type" value="Genomic_DNA"/>
</dbReference>
<evidence type="ECO:0000256" key="4">
    <source>
        <dbReference type="ARBA" id="ARBA00022723"/>
    </source>
</evidence>
<keyword evidence="10" id="KW-0233">DNA recombination</keyword>
<evidence type="ECO:0000256" key="7">
    <source>
        <dbReference type="ARBA" id="ARBA00022801"/>
    </source>
</evidence>
<dbReference type="FunFam" id="3.30.420.10:FF:000002">
    <property type="entry name" value="Crossover junction endodeoxyribonuclease RuvC"/>
    <property type="match status" value="1"/>
</dbReference>
<dbReference type="InterPro" id="IPR020563">
    <property type="entry name" value="X-over_junc_endoDNase_Mg_BS"/>
</dbReference>
<organism evidence="12">
    <name type="scientific">Candidatus Methanophagaceae archaeon ANME-1 ERB6</name>
    <dbReference type="NCBI Taxonomy" id="2759912"/>
    <lineage>
        <taxon>Archaea</taxon>
        <taxon>Methanobacteriati</taxon>
        <taxon>Methanobacteriota</taxon>
        <taxon>Stenosarchaea group</taxon>
        <taxon>Methanomicrobia</taxon>
        <taxon>Candidatus Methanophagales</taxon>
        <taxon>Candidatus Methanophagaceae</taxon>
    </lineage>
</organism>
<evidence type="ECO:0000256" key="1">
    <source>
        <dbReference type="ARBA" id="ARBA00009518"/>
    </source>
</evidence>
<gene>
    <name evidence="12" type="primary">ruvC</name>
    <name evidence="12" type="ORF">JLLPAJDC_00003</name>
</gene>
<dbReference type="GO" id="GO:0046872">
    <property type="term" value="F:metal ion binding"/>
    <property type="evidence" value="ECO:0007669"/>
    <property type="project" value="UniProtKB-KW"/>
</dbReference>
<reference evidence="12" key="1">
    <citation type="submission" date="2020-06" db="EMBL/GenBank/DDBJ databases">
        <title>Unique genomic features of the anaerobic methanotrophic archaea.</title>
        <authorList>
            <person name="Chadwick G.L."/>
            <person name="Skennerton C.T."/>
            <person name="Laso-Perez R."/>
            <person name="Leu A.O."/>
            <person name="Speth D.R."/>
            <person name="Yu H."/>
            <person name="Morgan-Lang C."/>
            <person name="Hatzenpichler R."/>
            <person name="Goudeau D."/>
            <person name="Malmstrom R."/>
            <person name="Brazelton W.J."/>
            <person name="Woyke T."/>
            <person name="Hallam S.J."/>
            <person name="Tyson G.W."/>
            <person name="Wegener G."/>
            <person name="Boetius A."/>
            <person name="Orphan V."/>
        </authorList>
    </citation>
    <scope>NUCLEOTIDE SEQUENCE</scope>
</reference>
<dbReference type="GO" id="GO:0008821">
    <property type="term" value="F:crossover junction DNA endonuclease activity"/>
    <property type="evidence" value="ECO:0007669"/>
    <property type="project" value="InterPro"/>
</dbReference>
<evidence type="ECO:0000256" key="6">
    <source>
        <dbReference type="ARBA" id="ARBA00022763"/>
    </source>
</evidence>
<evidence type="ECO:0000256" key="3">
    <source>
        <dbReference type="ARBA" id="ARBA00022722"/>
    </source>
</evidence>
<evidence type="ECO:0000256" key="5">
    <source>
        <dbReference type="ARBA" id="ARBA00022759"/>
    </source>
</evidence>
<dbReference type="PANTHER" id="PTHR30194">
    <property type="entry name" value="CROSSOVER JUNCTION ENDODEOXYRIBONUCLEASE RUVC"/>
    <property type="match status" value="1"/>
</dbReference>
<keyword evidence="9" id="KW-0238">DNA-binding</keyword>
<keyword evidence="11" id="KW-0234">DNA repair</keyword>
<evidence type="ECO:0000256" key="9">
    <source>
        <dbReference type="ARBA" id="ARBA00023125"/>
    </source>
</evidence>
<evidence type="ECO:0000256" key="11">
    <source>
        <dbReference type="ARBA" id="ARBA00023204"/>
    </source>
</evidence>
<dbReference type="EC" id="3.1.22.4" evidence="12"/>
<dbReference type="PROSITE" id="PS01321">
    <property type="entry name" value="RUVC"/>
    <property type="match status" value="1"/>
</dbReference>
<sequence length="166" mass="18146">MRVIGIDPGTARTGWGVIEFNHGTLKPIDFGYIKTTPEQSNEDRLRKVYEDLLAVIKDMTPDVMAIEKLFFNINVKTALSVGQARGVCLLAASVSGLPTYEYNTSEVKNVITGYGRATKSEVASKITELLRLAETPKPDDVTDALAIAATHIFQNGTCKNHESSQD</sequence>
<dbReference type="HAMAP" id="MF_00034">
    <property type="entry name" value="RuvC"/>
    <property type="match status" value="1"/>
</dbReference>
<name>A0A7G9YXF9_9EURY</name>
<dbReference type="CDD" id="cd16962">
    <property type="entry name" value="RuvC"/>
    <property type="match status" value="1"/>
</dbReference>
<keyword evidence="3" id="KW-0540">Nuclease</keyword>
<dbReference type="InterPro" id="IPR002176">
    <property type="entry name" value="X-over_junc_endoDNase_RuvC"/>
</dbReference>
<dbReference type="NCBIfam" id="NF000711">
    <property type="entry name" value="PRK00039.2-1"/>
    <property type="match status" value="1"/>
</dbReference>
<dbReference type="InterPro" id="IPR012337">
    <property type="entry name" value="RNaseH-like_sf"/>
</dbReference>
<dbReference type="GO" id="GO:0003677">
    <property type="term" value="F:DNA binding"/>
    <property type="evidence" value="ECO:0007669"/>
    <property type="project" value="UniProtKB-KW"/>
</dbReference>
<keyword evidence="2" id="KW-0963">Cytoplasm</keyword>
<dbReference type="PANTHER" id="PTHR30194:SF3">
    <property type="entry name" value="CROSSOVER JUNCTION ENDODEOXYRIBONUCLEASE RUVC"/>
    <property type="match status" value="1"/>
</dbReference>
<dbReference type="SUPFAM" id="SSF53098">
    <property type="entry name" value="Ribonuclease H-like"/>
    <property type="match status" value="1"/>
</dbReference>
<keyword evidence="6" id="KW-0227">DNA damage</keyword>
<dbReference type="InterPro" id="IPR036397">
    <property type="entry name" value="RNaseH_sf"/>
</dbReference>
<evidence type="ECO:0000256" key="10">
    <source>
        <dbReference type="ARBA" id="ARBA00023172"/>
    </source>
</evidence>
<comment type="similarity">
    <text evidence="1">Belongs to the RuvC family.</text>
</comment>
<proteinExistence type="inferred from homology"/>
<dbReference type="PRINTS" id="PR00696">
    <property type="entry name" value="RSOLVASERUVC"/>
</dbReference>
<evidence type="ECO:0000313" key="12">
    <source>
        <dbReference type="EMBL" id="QNO52693.1"/>
    </source>
</evidence>
<keyword evidence="5" id="KW-0255">Endonuclease</keyword>
<dbReference type="NCBIfam" id="TIGR00228">
    <property type="entry name" value="ruvC"/>
    <property type="match status" value="1"/>
</dbReference>
<dbReference type="Gene3D" id="3.30.420.10">
    <property type="entry name" value="Ribonuclease H-like superfamily/Ribonuclease H"/>
    <property type="match status" value="1"/>
</dbReference>
<accession>A0A7G9YXF9</accession>
<evidence type="ECO:0000256" key="8">
    <source>
        <dbReference type="ARBA" id="ARBA00022842"/>
    </source>
</evidence>
<dbReference type="AlphaFoldDB" id="A0A7G9YXF9"/>
<keyword evidence="7 12" id="KW-0378">Hydrolase</keyword>